<dbReference type="OrthoDB" id="9810759at2"/>
<feature type="transmembrane region" description="Helical" evidence="9">
    <location>
        <begin position="199"/>
        <end position="217"/>
    </location>
</feature>
<proteinExistence type="predicted"/>
<dbReference type="GO" id="GO:0005886">
    <property type="term" value="C:plasma membrane"/>
    <property type="evidence" value="ECO:0007669"/>
    <property type="project" value="UniProtKB-SubCell"/>
</dbReference>
<evidence type="ECO:0000259" key="10">
    <source>
        <dbReference type="Pfam" id="PF00999"/>
    </source>
</evidence>
<feature type="transmembrane region" description="Helical" evidence="9">
    <location>
        <begin position="124"/>
        <end position="148"/>
    </location>
</feature>
<dbReference type="InterPro" id="IPR038770">
    <property type="entry name" value="Na+/solute_symporter_sf"/>
</dbReference>
<dbReference type="RefSeq" id="WP_013158665.1">
    <property type="nucleotide sequence ID" value="NC_014212.1"/>
</dbReference>
<reference evidence="11 12" key="1">
    <citation type="journal article" date="2010" name="Stand. Genomic Sci.">
        <title>Complete genome sequence of Meiothermus silvanus type strain (VI-R2).</title>
        <authorList>
            <person name="Sikorski J."/>
            <person name="Tindall B.J."/>
            <person name="Lowry S."/>
            <person name="Lucas S."/>
            <person name="Nolan M."/>
            <person name="Copeland A."/>
            <person name="Glavina Del Rio T."/>
            <person name="Tice H."/>
            <person name="Cheng J.F."/>
            <person name="Han C."/>
            <person name="Pitluck S."/>
            <person name="Liolios K."/>
            <person name="Ivanova N."/>
            <person name="Mavromatis K."/>
            <person name="Mikhailova N."/>
            <person name="Pati A."/>
            <person name="Goodwin L."/>
            <person name="Chen A."/>
            <person name="Palaniappan K."/>
            <person name="Land M."/>
            <person name="Hauser L."/>
            <person name="Chang Y.J."/>
            <person name="Jeffries C.D."/>
            <person name="Rohde M."/>
            <person name="Goker M."/>
            <person name="Woyke T."/>
            <person name="Bristow J."/>
            <person name="Eisen J.A."/>
            <person name="Markowitz V."/>
            <person name="Hugenholtz P."/>
            <person name="Kyrpides N.C."/>
            <person name="Klenk H.P."/>
            <person name="Lapidus A."/>
        </authorList>
    </citation>
    <scope>NUCLEOTIDE SEQUENCE [LARGE SCALE GENOMIC DNA]</scope>
    <source>
        <strain evidence="12">ATCC 700542 / DSM 9946 / VI-R2</strain>
    </source>
</reference>
<dbReference type="GO" id="GO:0015297">
    <property type="term" value="F:antiporter activity"/>
    <property type="evidence" value="ECO:0007669"/>
    <property type="project" value="UniProtKB-KW"/>
</dbReference>
<dbReference type="STRING" id="526227.Mesil_2252"/>
<evidence type="ECO:0000256" key="1">
    <source>
        <dbReference type="ARBA" id="ARBA00004651"/>
    </source>
</evidence>
<evidence type="ECO:0000256" key="3">
    <source>
        <dbReference type="ARBA" id="ARBA00022449"/>
    </source>
</evidence>
<sequence>MTLVVAPVSIDHILLVSALLLLASVLVSRISDRLGVPALVVFTGLGMLAGSDGPGGIYFDDARIAQGLGVVALVIILYSGGLDTDWRKVRPVVWQAVSLATLGVALTAALVGLFAILVLELPPLIGFLLGAIVSSTDAAAVFSVLRAGGVRLQERLQSLLELESGSNDPMAVLLTVGLIELILQRAGGLELAGLFVKQLGLGVLLGFALGHLMTWVLRRLAPQNNGLYFTLSLALALLCYSVVAVLGGSGFLAVYLAGLVVGQQELRSKADLRLFHEGLAWLMQIVMFLTLGLLVFPSQLPPVLLEGTLSALFLILVARPLSVLLSLWWFRLPWNELLLVGWVGLRGAVPIVLATFPLLAGVAGANQLFNLVFFIVLSSVALQGPTLNAVARWLGLEEPATPQPDEPARHQPTP</sequence>
<dbReference type="NCBIfam" id="NF003715">
    <property type="entry name" value="PRK05326.1-2"/>
    <property type="match status" value="1"/>
</dbReference>
<evidence type="ECO:0000256" key="6">
    <source>
        <dbReference type="ARBA" id="ARBA00022989"/>
    </source>
</evidence>
<dbReference type="AlphaFoldDB" id="D7BIE5"/>
<dbReference type="GO" id="GO:1902600">
    <property type="term" value="P:proton transmembrane transport"/>
    <property type="evidence" value="ECO:0007669"/>
    <property type="project" value="InterPro"/>
</dbReference>
<name>D7BIE5_ALLS1</name>
<dbReference type="Proteomes" id="UP000001916">
    <property type="component" value="Chromosome"/>
</dbReference>
<evidence type="ECO:0000256" key="7">
    <source>
        <dbReference type="ARBA" id="ARBA00023065"/>
    </source>
</evidence>
<evidence type="ECO:0000313" key="11">
    <source>
        <dbReference type="EMBL" id="ADH64120.1"/>
    </source>
</evidence>
<keyword evidence="12" id="KW-1185">Reference proteome</keyword>
<feature type="transmembrane region" description="Helical" evidence="9">
    <location>
        <begin position="6"/>
        <end position="27"/>
    </location>
</feature>
<feature type="transmembrane region" description="Helical" evidence="9">
    <location>
        <begin position="92"/>
        <end position="118"/>
    </location>
</feature>
<keyword evidence="2" id="KW-0813">Transport</keyword>
<evidence type="ECO:0000256" key="8">
    <source>
        <dbReference type="ARBA" id="ARBA00023136"/>
    </source>
</evidence>
<keyword evidence="8 9" id="KW-0472">Membrane</keyword>
<accession>D7BIE5</accession>
<dbReference type="EMBL" id="CP002042">
    <property type="protein sequence ID" value="ADH64120.1"/>
    <property type="molecule type" value="Genomic_DNA"/>
</dbReference>
<keyword evidence="3" id="KW-0050">Antiport</keyword>
<evidence type="ECO:0000256" key="2">
    <source>
        <dbReference type="ARBA" id="ARBA00022448"/>
    </source>
</evidence>
<dbReference type="eggNOG" id="COG3263">
    <property type="taxonomic scope" value="Bacteria"/>
</dbReference>
<feature type="domain" description="Cation/H+ exchanger transmembrane" evidence="10">
    <location>
        <begin position="23"/>
        <end position="393"/>
    </location>
</feature>
<feature type="transmembrane region" description="Helical" evidence="9">
    <location>
        <begin position="63"/>
        <end position="80"/>
    </location>
</feature>
<keyword evidence="6 9" id="KW-1133">Transmembrane helix</keyword>
<keyword evidence="7" id="KW-0406">Ion transport</keyword>
<dbReference type="PANTHER" id="PTHR32507:SF7">
    <property type="entry name" value="K(+)_H(+) ANTIPORTER NHAP2"/>
    <property type="match status" value="1"/>
</dbReference>
<keyword evidence="4" id="KW-1003">Cell membrane</keyword>
<evidence type="ECO:0000313" key="12">
    <source>
        <dbReference type="Proteomes" id="UP000001916"/>
    </source>
</evidence>
<feature type="transmembrane region" description="Helical" evidence="9">
    <location>
        <begin position="278"/>
        <end position="296"/>
    </location>
</feature>
<gene>
    <name evidence="11" type="ordered locus">Mesil_2252</name>
</gene>
<dbReference type="InterPro" id="IPR006153">
    <property type="entry name" value="Cation/H_exchanger_TM"/>
</dbReference>
<evidence type="ECO:0000256" key="4">
    <source>
        <dbReference type="ARBA" id="ARBA00022475"/>
    </source>
</evidence>
<dbReference type="KEGG" id="msv:Mesil_2252"/>
<feature type="transmembrane region" description="Helical" evidence="9">
    <location>
        <begin position="308"/>
        <end position="331"/>
    </location>
</feature>
<organism evidence="11 12">
    <name type="scientific">Allomeiothermus silvanus (strain ATCC 700542 / DSM 9946 / NBRC 106475 / NCIMB 13440 / VI-R2)</name>
    <name type="common">Thermus silvanus</name>
    <dbReference type="NCBI Taxonomy" id="526227"/>
    <lineage>
        <taxon>Bacteria</taxon>
        <taxon>Thermotogati</taxon>
        <taxon>Deinococcota</taxon>
        <taxon>Deinococci</taxon>
        <taxon>Thermales</taxon>
        <taxon>Thermaceae</taxon>
        <taxon>Allomeiothermus</taxon>
    </lineage>
</organism>
<feature type="transmembrane region" description="Helical" evidence="9">
    <location>
        <begin position="371"/>
        <end position="394"/>
    </location>
</feature>
<keyword evidence="5 9" id="KW-0812">Transmembrane</keyword>
<feature type="transmembrane region" description="Helical" evidence="9">
    <location>
        <begin position="337"/>
        <end position="359"/>
    </location>
</feature>
<feature type="transmembrane region" description="Helical" evidence="9">
    <location>
        <begin position="229"/>
        <end position="258"/>
    </location>
</feature>
<evidence type="ECO:0000256" key="9">
    <source>
        <dbReference type="SAM" id="Phobius"/>
    </source>
</evidence>
<dbReference type="PANTHER" id="PTHR32507">
    <property type="entry name" value="NA(+)/H(+) ANTIPORTER 1"/>
    <property type="match status" value="1"/>
</dbReference>
<protein>
    <submittedName>
        <fullName evidence="11">Sodium/hydrogen exchanger</fullName>
    </submittedName>
</protein>
<comment type="subcellular location">
    <subcellularLocation>
        <location evidence="1">Cell membrane</location>
        <topology evidence="1">Multi-pass membrane protein</topology>
    </subcellularLocation>
</comment>
<feature type="transmembrane region" description="Helical" evidence="9">
    <location>
        <begin position="34"/>
        <end position="51"/>
    </location>
</feature>
<dbReference type="Gene3D" id="1.20.1530.20">
    <property type="match status" value="1"/>
</dbReference>
<dbReference type="NCBIfam" id="NF003716">
    <property type="entry name" value="PRK05326.1-3"/>
    <property type="match status" value="1"/>
</dbReference>
<dbReference type="HOGENOM" id="CLU_005912_9_1_0"/>
<evidence type="ECO:0000256" key="5">
    <source>
        <dbReference type="ARBA" id="ARBA00022692"/>
    </source>
</evidence>
<dbReference type="Pfam" id="PF00999">
    <property type="entry name" value="Na_H_Exchanger"/>
    <property type="match status" value="1"/>
</dbReference>